<proteinExistence type="predicted"/>
<dbReference type="ChiTaRS" id="KIAA0922">
    <property type="organism name" value="human"/>
</dbReference>
<dbReference type="AlphaFoldDB" id="L0R4Z7"/>
<accession>L0R4Z7</accession>
<organism evidence="1">
    <name type="scientific">Homo sapiens</name>
    <name type="common">Human</name>
    <dbReference type="NCBI Taxonomy" id="9606"/>
    <lineage>
        <taxon>Eukaryota</taxon>
        <taxon>Metazoa</taxon>
        <taxon>Chordata</taxon>
        <taxon>Craniata</taxon>
        <taxon>Vertebrata</taxon>
        <taxon>Euteleostomi</taxon>
        <taxon>Mammalia</taxon>
        <taxon>Eutheria</taxon>
        <taxon>Euarchontoglires</taxon>
        <taxon>Primates</taxon>
        <taxon>Haplorrhini</taxon>
        <taxon>Catarrhini</taxon>
        <taxon>Hominidae</taxon>
        <taxon>Homo</taxon>
    </lineage>
</organism>
<evidence type="ECO:0000313" key="1">
    <source>
        <dbReference type="EMBL" id="CCO13758.1"/>
    </source>
</evidence>
<protein>
    <submittedName>
        <fullName evidence="1">Alternative protein KIAA0922</fullName>
    </submittedName>
</protein>
<reference evidence="1" key="1">
    <citation type="submission" date="2012-10" db="EMBL/GenBank/DDBJ databases">
        <title>Direct identification of alternative open reading frame translation products in human.</title>
        <authorList>
            <person name="Vanderperre B."/>
            <person name="Lucier J.-F."/>
            <person name="Motard J."/>
            <person name="Tremblay G."/>
            <person name="Vanderperre S."/>
            <person name="Wisztorski M."/>
            <person name="Salzet M."/>
            <person name="Boisvert F.-M."/>
            <person name="Roucou X."/>
        </authorList>
    </citation>
    <scope>NUCLEOTIDE SEQUENCE</scope>
</reference>
<gene>
    <name evidence="1" type="primary">KIAA0922</name>
</gene>
<dbReference type="EMBL" id="HF548047">
    <property type="protein sequence ID" value="CCO13758.1"/>
    <property type="molecule type" value="Genomic_DNA"/>
</dbReference>
<name>L0R4Z7_HUMAN</name>
<sequence length="93" mass="9846">MPKLQAVYLLPRERQKVTTRSLRRNVWTSSAPIPALTVGAPLAACVPAGAAGGAGAAPAAPTGIRSPWWTPSTSCRPETVFHKMIFLLKLPSP</sequence>